<feature type="compositionally biased region" description="Basic and acidic residues" evidence="1">
    <location>
        <begin position="161"/>
        <end position="175"/>
    </location>
</feature>
<evidence type="ECO:0000313" key="3">
    <source>
        <dbReference type="Proteomes" id="UP000772434"/>
    </source>
</evidence>
<name>A0A9P5PC72_9AGAR</name>
<evidence type="ECO:0000256" key="1">
    <source>
        <dbReference type="SAM" id="MobiDB-lite"/>
    </source>
</evidence>
<proteinExistence type="predicted"/>
<reference evidence="2" key="1">
    <citation type="submission" date="2020-11" db="EMBL/GenBank/DDBJ databases">
        <authorList>
            <consortium name="DOE Joint Genome Institute"/>
            <person name="Ahrendt S."/>
            <person name="Riley R."/>
            <person name="Andreopoulos W."/>
            <person name="Labutti K."/>
            <person name="Pangilinan J."/>
            <person name="Ruiz-Duenas F.J."/>
            <person name="Barrasa J.M."/>
            <person name="Sanchez-Garcia M."/>
            <person name="Camarero S."/>
            <person name="Miyauchi S."/>
            <person name="Serrano A."/>
            <person name="Linde D."/>
            <person name="Babiker R."/>
            <person name="Drula E."/>
            <person name="Ayuso-Fernandez I."/>
            <person name="Pacheco R."/>
            <person name="Padilla G."/>
            <person name="Ferreira P."/>
            <person name="Barriuso J."/>
            <person name="Kellner H."/>
            <person name="Castanera R."/>
            <person name="Alfaro M."/>
            <person name="Ramirez L."/>
            <person name="Pisabarro A.G."/>
            <person name="Kuo A."/>
            <person name="Tritt A."/>
            <person name="Lipzen A."/>
            <person name="He G."/>
            <person name="Yan M."/>
            <person name="Ng V."/>
            <person name="Cullen D."/>
            <person name="Martin F."/>
            <person name="Rosso M.-N."/>
            <person name="Henrissat B."/>
            <person name="Hibbett D."/>
            <person name="Martinez A.T."/>
            <person name="Grigoriev I.V."/>
        </authorList>
    </citation>
    <scope>NUCLEOTIDE SEQUENCE</scope>
    <source>
        <strain evidence="2">AH 40177</strain>
    </source>
</reference>
<dbReference type="Proteomes" id="UP000772434">
    <property type="component" value="Unassembled WGS sequence"/>
</dbReference>
<keyword evidence="3" id="KW-1185">Reference proteome</keyword>
<gene>
    <name evidence="2" type="ORF">BDP27DRAFT_1371487</name>
</gene>
<accession>A0A9P5PC72</accession>
<organism evidence="2 3">
    <name type="scientific">Rhodocollybia butyracea</name>
    <dbReference type="NCBI Taxonomy" id="206335"/>
    <lineage>
        <taxon>Eukaryota</taxon>
        <taxon>Fungi</taxon>
        <taxon>Dikarya</taxon>
        <taxon>Basidiomycota</taxon>
        <taxon>Agaricomycotina</taxon>
        <taxon>Agaricomycetes</taxon>
        <taxon>Agaricomycetidae</taxon>
        <taxon>Agaricales</taxon>
        <taxon>Marasmiineae</taxon>
        <taxon>Omphalotaceae</taxon>
        <taxon>Rhodocollybia</taxon>
    </lineage>
</organism>
<feature type="region of interest" description="Disordered" evidence="1">
    <location>
        <begin position="155"/>
        <end position="175"/>
    </location>
</feature>
<evidence type="ECO:0000313" key="2">
    <source>
        <dbReference type="EMBL" id="KAF9059440.1"/>
    </source>
</evidence>
<protein>
    <submittedName>
        <fullName evidence="2">Uncharacterized protein</fullName>
    </submittedName>
</protein>
<dbReference type="EMBL" id="JADNRY010000301">
    <property type="protein sequence ID" value="KAF9059440.1"/>
    <property type="molecule type" value="Genomic_DNA"/>
</dbReference>
<sequence length="175" mass="20075">MALILRIASMEQIEKSEYAQTYSSRGKRDSDYMHLFTHTSATEDETKEYILTNITLSVKKQAHRTSIYLYLGGKLQRTATNCPEARSKRTRKCQFKTRGVDLQACSILQVLVQEATEVDRPEARLNAQIGNFSQHASWRHCPFKLQASALQSFTPASSDHQSSRCHSDVPERWYE</sequence>
<dbReference type="AlphaFoldDB" id="A0A9P5PC72"/>
<comment type="caution">
    <text evidence="2">The sequence shown here is derived from an EMBL/GenBank/DDBJ whole genome shotgun (WGS) entry which is preliminary data.</text>
</comment>